<dbReference type="Proteomes" id="UP000038802">
    <property type="component" value="Unassembled WGS sequence"/>
</dbReference>
<reference evidence="3" key="3">
    <citation type="submission" date="2015-03" db="EMBL/GenBank/DDBJ databases">
        <authorList>
            <consortium name="Pathogen Informatics"/>
            <person name="Murphy D."/>
        </authorList>
    </citation>
    <scope>NUCLEOTIDE SEQUENCE</scope>
    <source>
        <strain evidence="3">N09902308</strain>
    </source>
</reference>
<reference evidence="4 5" key="1">
    <citation type="submission" date="2015-03" db="EMBL/GenBank/DDBJ databases">
        <authorList>
            <consortium name="Pathogen Informatics"/>
        </authorList>
    </citation>
    <scope>NUCLEOTIDE SEQUENCE [LARGE SCALE GENOMIC DNA]</scope>
    <source>
        <strain evidence="4">K00500041</strain>
        <strain evidence="5">N09902308</strain>
    </source>
</reference>
<protein>
    <submittedName>
        <fullName evidence="2">Uncharacterized protein</fullName>
    </submittedName>
</protein>
<evidence type="ECO:0000256" key="1">
    <source>
        <dbReference type="SAM" id="MobiDB-lite"/>
    </source>
</evidence>
<proteinExistence type="predicted"/>
<sequence length="59" mass="5937">MAAASSPSSAMPPWPDNGAINRARVAVTRRPSAGVSAPATTAAATSPMEWPITRSGCTP</sequence>
<dbReference type="EMBL" id="CSAE01000097">
    <property type="protein sequence ID" value="COV36112.1"/>
    <property type="molecule type" value="Genomic_DNA"/>
</dbReference>
<dbReference type="Proteomes" id="UP000039021">
    <property type="component" value="Unassembled WGS sequence"/>
</dbReference>
<dbReference type="EMBL" id="CSBK01002103">
    <property type="protein sequence ID" value="COZ49225.1"/>
    <property type="molecule type" value="Genomic_DNA"/>
</dbReference>
<evidence type="ECO:0000313" key="5">
    <source>
        <dbReference type="Proteomes" id="UP000039021"/>
    </source>
</evidence>
<organism evidence="2 4">
    <name type="scientific">Mycobacterium tuberculosis</name>
    <dbReference type="NCBI Taxonomy" id="1773"/>
    <lineage>
        <taxon>Bacteria</taxon>
        <taxon>Bacillati</taxon>
        <taxon>Actinomycetota</taxon>
        <taxon>Actinomycetes</taxon>
        <taxon>Mycobacteriales</taxon>
        <taxon>Mycobacteriaceae</taxon>
        <taxon>Mycobacterium</taxon>
        <taxon>Mycobacterium tuberculosis complex</taxon>
    </lineage>
</organism>
<evidence type="ECO:0000313" key="2">
    <source>
        <dbReference type="EMBL" id="COV36112.1"/>
    </source>
</evidence>
<accession>A0A0U0UCL5</accession>
<name>A0A0U0UCL5_MYCTX</name>
<evidence type="ECO:0000313" key="4">
    <source>
        <dbReference type="Proteomes" id="UP000038802"/>
    </source>
</evidence>
<dbReference type="AlphaFoldDB" id="A0A0U0UCL5"/>
<feature type="region of interest" description="Disordered" evidence="1">
    <location>
        <begin position="1"/>
        <end position="59"/>
    </location>
</feature>
<feature type="compositionally biased region" description="Low complexity" evidence="1">
    <location>
        <begin position="31"/>
        <end position="47"/>
    </location>
</feature>
<evidence type="ECO:0000313" key="3">
    <source>
        <dbReference type="EMBL" id="COZ49225.1"/>
    </source>
</evidence>
<reference evidence="2" key="2">
    <citation type="submission" date="2015-03" db="EMBL/GenBank/DDBJ databases">
        <authorList>
            <person name="Murphy D."/>
        </authorList>
    </citation>
    <scope>NUCLEOTIDE SEQUENCE [LARGE SCALE GENOMIC DNA]</scope>
    <source>
        <strain evidence="2">K00500041</strain>
    </source>
</reference>
<gene>
    <name evidence="2" type="ORF">ERS007703_01224</name>
    <name evidence="3" type="ORF">ERS007739_03816</name>
</gene>